<keyword evidence="1" id="KW-0175">Coiled coil</keyword>
<dbReference type="EMBL" id="MPUH01000224">
    <property type="protein sequence ID" value="OMJ85838.1"/>
    <property type="molecule type" value="Genomic_DNA"/>
</dbReference>
<feature type="coiled-coil region" evidence="1">
    <location>
        <begin position="326"/>
        <end position="367"/>
    </location>
</feature>
<feature type="coiled-coil region" evidence="1">
    <location>
        <begin position="112"/>
        <end position="146"/>
    </location>
</feature>
<name>A0A1R2CA02_9CILI</name>
<organism evidence="2 3">
    <name type="scientific">Stentor coeruleus</name>
    <dbReference type="NCBI Taxonomy" id="5963"/>
    <lineage>
        <taxon>Eukaryota</taxon>
        <taxon>Sar</taxon>
        <taxon>Alveolata</taxon>
        <taxon>Ciliophora</taxon>
        <taxon>Postciliodesmatophora</taxon>
        <taxon>Heterotrichea</taxon>
        <taxon>Heterotrichida</taxon>
        <taxon>Stentoridae</taxon>
        <taxon>Stentor</taxon>
    </lineage>
</organism>
<proteinExistence type="predicted"/>
<evidence type="ECO:0000313" key="2">
    <source>
        <dbReference type="EMBL" id="OMJ85838.1"/>
    </source>
</evidence>
<evidence type="ECO:0000313" key="3">
    <source>
        <dbReference type="Proteomes" id="UP000187209"/>
    </source>
</evidence>
<protein>
    <submittedName>
        <fullName evidence="2">Uncharacterized protein</fullName>
    </submittedName>
</protein>
<accession>A0A1R2CA02</accession>
<dbReference type="Proteomes" id="UP000187209">
    <property type="component" value="Unassembled WGS sequence"/>
</dbReference>
<evidence type="ECO:0000256" key="1">
    <source>
        <dbReference type="SAM" id="Coils"/>
    </source>
</evidence>
<comment type="caution">
    <text evidence="2">The sequence shown here is derived from an EMBL/GenBank/DDBJ whole genome shotgun (WGS) entry which is preliminary data.</text>
</comment>
<dbReference type="OrthoDB" id="313515at2759"/>
<gene>
    <name evidence="2" type="ORF">SteCoe_12751</name>
</gene>
<keyword evidence="3" id="KW-1185">Reference proteome</keyword>
<dbReference type="AlphaFoldDB" id="A0A1R2CA02"/>
<reference evidence="2 3" key="1">
    <citation type="submission" date="2016-11" db="EMBL/GenBank/DDBJ databases">
        <title>The macronuclear genome of Stentor coeruleus: a giant cell with tiny introns.</title>
        <authorList>
            <person name="Slabodnick M."/>
            <person name="Ruby J.G."/>
            <person name="Reiff S.B."/>
            <person name="Swart E.C."/>
            <person name="Gosai S."/>
            <person name="Prabakaran S."/>
            <person name="Witkowska E."/>
            <person name="Larue G.E."/>
            <person name="Fisher S."/>
            <person name="Freeman R.M."/>
            <person name="Gunawardena J."/>
            <person name="Chu W."/>
            <person name="Stover N.A."/>
            <person name="Gregory B.D."/>
            <person name="Nowacki M."/>
            <person name="Derisi J."/>
            <person name="Roy S.W."/>
            <person name="Marshall W.F."/>
            <person name="Sood P."/>
        </authorList>
    </citation>
    <scope>NUCLEOTIDE SEQUENCE [LARGE SCALE GENOMIC DNA]</scope>
    <source>
        <strain evidence="2">WM001</strain>
    </source>
</reference>
<sequence length="535" mass="62849">MSSIRDFKLDHHLAPQTSRSTSLLTTLPSLSKIRNPTARTWQSSTAKTINFSRSELIDKVRSRNQQPLEITPFLVSQILKKYFIPMFEAQRQKHMNLKSSYSRPYKSSKSLCESLQEELDKCSQTLEKLNNQLKSNQEDKYNKQKEIETFKERLLNHKTSFRCASINCERRALVRSLTSEKEYTLPFEKANAKKEKSSNKLQIEKIRNSELKDKANELKHWNSLFNMQSDIMGERLKGLYFACTGLSQNSLERFFREKFDKCGAAFYFLIGREKDLSHSLTKVTIMMHKELKMSQQLIYIRKELDEEVKRAKITIKYKIETQINDIGKASEDKEKFQKKTNEYEKKTNDLQEEFEKTRLRVKEIKAKNKVYDELDEKVCRYCKKVFIEKENYNWSCKVHLSEWSNNTYYWCCGATKKDSPGCQTSKHVSDEIDEDVPEEKGQKPIINSKLKCTCCKQLGHEAKDCLKDPNPKSTSKFYIKKKKTQKAKASYSILPRFKHLNYKDLQDINEFIDIESARKEAVIEIDSISSYDSDR</sequence>